<sequence length="123" mass="13363">MAVSLKYLAERPAPLAPHEEALVARILDEQNASLRLEAPRLTLDASPLPDAVLLHGSTTLPAHPLHALAALLHWCGALTELRRALPDAWWSVRLDDESVPWDDAAGYALPGMDDPELLAALPR</sequence>
<accession>F4H6Z1</accession>
<dbReference type="Proteomes" id="UP000008460">
    <property type="component" value="Chromosome"/>
</dbReference>
<dbReference type="EMBL" id="CP002666">
    <property type="protein sequence ID" value="AEE44500.1"/>
    <property type="molecule type" value="Genomic_DNA"/>
</dbReference>
<proteinExistence type="predicted"/>
<evidence type="ECO:0000313" key="1">
    <source>
        <dbReference type="EMBL" id="AEE44500.1"/>
    </source>
</evidence>
<evidence type="ECO:0000313" key="2">
    <source>
        <dbReference type="Proteomes" id="UP000008460"/>
    </source>
</evidence>
<keyword evidence="2" id="KW-1185">Reference proteome</keyword>
<name>F4H6Z1_CELFA</name>
<dbReference type="STRING" id="590998.Celf_0355"/>
<reference evidence="1 2" key="1">
    <citation type="submission" date="2011-04" db="EMBL/GenBank/DDBJ databases">
        <title>Complete sequence of Cellulomonas fimi ATCC 484.</title>
        <authorList>
            <consortium name="US DOE Joint Genome Institute"/>
            <person name="Lucas S."/>
            <person name="Han J."/>
            <person name="Lapidus A."/>
            <person name="Cheng J.-F."/>
            <person name="Goodwin L."/>
            <person name="Pitluck S."/>
            <person name="Peters L."/>
            <person name="Chertkov O."/>
            <person name="Detter J.C."/>
            <person name="Han C."/>
            <person name="Tapia R."/>
            <person name="Land M."/>
            <person name="Hauser L."/>
            <person name="Kyrpides N."/>
            <person name="Ivanova N."/>
            <person name="Ovchinnikova G."/>
            <person name="Pagani I."/>
            <person name="Mead D."/>
            <person name="Brumm P."/>
            <person name="Woyke T."/>
        </authorList>
    </citation>
    <scope>NUCLEOTIDE SEQUENCE [LARGE SCALE GENOMIC DNA]</scope>
    <source>
        <strain evidence="2">ATCC 484 / DSM 20113 / JCM 1341 / NBRC 15513 / NCIMB 8980 / NCTC 7547</strain>
    </source>
</reference>
<gene>
    <name evidence="1" type="ordered locus">Celf_0355</name>
</gene>
<dbReference type="KEGG" id="cfi:Celf_0355"/>
<dbReference type="AlphaFoldDB" id="F4H6Z1"/>
<organism evidence="1 2">
    <name type="scientific">Cellulomonas fimi (strain ATCC 484 / DSM 20113 / JCM 1341 / CCUG 24087 / LMG 16345 / NBRC 15513 / NCIMB 8980 / NCTC 7547 / NRS-133)</name>
    <dbReference type="NCBI Taxonomy" id="590998"/>
    <lineage>
        <taxon>Bacteria</taxon>
        <taxon>Bacillati</taxon>
        <taxon>Actinomycetota</taxon>
        <taxon>Actinomycetes</taxon>
        <taxon>Micrococcales</taxon>
        <taxon>Cellulomonadaceae</taxon>
        <taxon>Cellulomonas</taxon>
    </lineage>
</organism>
<dbReference type="eggNOG" id="ENOG5033F3B">
    <property type="taxonomic scope" value="Bacteria"/>
</dbReference>
<dbReference type="RefSeq" id="WP_013769529.1">
    <property type="nucleotide sequence ID" value="NC_015514.1"/>
</dbReference>
<protein>
    <submittedName>
        <fullName evidence="1">Uncharacterized protein</fullName>
    </submittedName>
</protein>
<dbReference type="HOGENOM" id="CLU_151291_0_0_11"/>